<dbReference type="NCBIfam" id="NF004051">
    <property type="entry name" value="PRK05571.1"/>
    <property type="match status" value="1"/>
</dbReference>
<organism evidence="4 5">
    <name type="scientific">Candidatus Edwardsbacteria bacterium GWF2_54_11</name>
    <dbReference type="NCBI Taxonomy" id="1817851"/>
    <lineage>
        <taxon>Bacteria</taxon>
        <taxon>Candidatus Edwardsiibacteriota</taxon>
    </lineage>
</organism>
<dbReference type="GO" id="GO:0004751">
    <property type="term" value="F:ribose-5-phosphate isomerase activity"/>
    <property type="evidence" value="ECO:0007669"/>
    <property type="project" value="TreeGrafter"/>
</dbReference>
<dbReference type="SUPFAM" id="SSF89623">
    <property type="entry name" value="Ribose/Galactose isomerase RpiB/AlsB"/>
    <property type="match status" value="1"/>
</dbReference>
<accession>A0A1F5RHK2</accession>
<reference evidence="4 5" key="1">
    <citation type="journal article" date="2016" name="Nat. Commun.">
        <title>Thousands of microbial genomes shed light on interconnected biogeochemical processes in an aquifer system.</title>
        <authorList>
            <person name="Anantharaman K."/>
            <person name="Brown C.T."/>
            <person name="Hug L.A."/>
            <person name="Sharon I."/>
            <person name="Castelle C.J."/>
            <person name="Probst A.J."/>
            <person name="Thomas B.C."/>
            <person name="Singh A."/>
            <person name="Wilkins M.J."/>
            <person name="Karaoz U."/>
            <person name="Brodie E.L."/>
            <person name="Williams K.H."/>
            <person name="Hubbard S.S."/>
            <person name="Banfield J.F."/>
        </authorList>
    </citation>
    <scope>NUCLEOTIDE SEQUENCE [LARGE SCALE GENOMIC DNA]</scope>
</reference>
<evidence type="ECO:0000313" key="5">
    <source>
        <dbReference type="Proteomes" id="UP000177230"/>
    </source>
</evidence>
<evidence type="ECO:0000313" key="4">
    <source>
        <dbReference type="EMBL" id="OGF13896.1"/>
    </source>
</evidence>
<dbReference type="PANTHER" id="PTHR30345:SF0">
    <property type="entry name" value="DNA DAMAGE-REPAIR_TOLERATION PROTEIN DRT102"/>
    <property type="match status" value="1"/>
</dbReference>
<proteinExistence type="inferred from homology"/>
<evidence type="ECO:0000256" key="1">
    <source>
        <dbReference type="ARBA" id="ARBA00008754"/>
    </source>
</evidence>
<dbReference type="Proteomes" id="UP000177230">
    <property type="component" value="Unassembled WGS sequence"/>
</dbReference>
<feature type="active site" description="Proton acceptor" evidence="3">
    <location>
        <position position="65"/>
    </location>
</feature>
<dbReference type="InterPro" id="IPR003500">
    <property type="entry name" value="RpiB_LacA_LacB"/>
</dbReference>
<name>A0A1F5RHK2_9BACT</name>
<comment type="similarity">
    <text evidence="1">Belongs to the LacAB/RpiB family.</text>
</comment>
<dbReference type="PANTHER" id="PTHR30345">
    <property type="entry name" value="RIBOSE-5-PHOSPHATE ISOMERASE B"/>
    <property type="match status" value="1"/>
</dbReference>
<dbReference type="GO" id="GO:0019316">
    <property type="term" value="P:D-allose catabolic process"/>
    <property type="evidence" value="ECO:0007669"/>
    <property type="project" value="TreeGrafter"/>
</dbReference>
<keyword evidence="2 4" id="KW-0413">Isomerase</keyword>
<gene>
    <name evidence="4" type="ORF">A2024_10660</name>
</gene>
<dbReference type="NCBIfam" id="TIGR01120">
    <property type="entry name" value="rpiB"/>
    <property type="match status" value="1"/>
</dbReference>
<dbReference type="GO" id="GO:0009052">
    <property type="term" value="P:pentose-phosphate shunt, non-oxidative branch"/>
    <property type="evidence" value="ECO:0007669"/>
    <property type="project" value="TreeGrafter"/>
</dbReference>
<dbReference type="Pfam" id="PF02502">
    <property type="entry name" value="LacAB_rpiB"/>
    <property type="match status" value="1"/>
</dbReference>
<dbReference type="AlphaFoldDB" id="A0A1F5RHK2"/>
<dbReference type="EMBL" id="MFFM01000011">
    <property type="protein sequence ID" value="OGF13896.1"/>
    <property type="molecule type" value="Genomic_DNA"/>
</dbReference>
<dbReference type="InterPro" id="IPR036569">
    <property type="entry name" value="RpiB_LacA_LacB_sf"/>
</dbReference>
<evidence type="ECO:0000256" key="3">
    <source>
        <dbReference type="PIRSR" id="PIRSR005384-1"/>
    </source>
</evidence>
<dbReference type="NCBIfam" id="TIGR00689">
    <property type="entry name" value="rpiB_lacA_lacB"/>
    <property type="match status" value="1"/>
</dbReference>
<dbReference type="PIRSF" id="PIRSF005384">
    <property type="entry name" value="RpiB_LacA_B"/>
    <property type="match status" value="1"/>
</dbReference>
<protein>
    <submittedName>
        <fullName evidence="4">Ribose 5-phosphate isomerase B</fullName>
    </submittedName>
</protein>
<dbReference type="InterPro" id="IPR004785">
    <property type="entry name" value="RpiB"/>
</dbReference>
<evidence type="ECO:0000256" key="2">
    <source>
        <dbReference type="ARBA" id="ARBA00023235"/>
    </source>
</evidence>
<feature type="active site" description="Proton donor" evidence="3">
    <location>
        <position position="98"/>
    </location>
</feature>
<dbReference type="Gene3D" id="3.40.1400.10">
    <property type="entry name" value="Sugar-phosphate isomerase, RpiB/LacA/LacB"/>
    <property type="match status" value="1"/>
</dbReference>
<comment type="caution">
    <text evidence="4">The sequence shown here is derived from an EMBL/GenBank/DDBJ whole genome shotgun (WGS) entry which is preliminary data.</text>
</comment>
<sequence length="149" mass="16416">MKVAIGSDHRGYLLKEQIKSTFSPDNIEFSDLGTKSAESCDFPDHAFPVAQAVASGQADKGILICSTGNGMAMAANKVKGIRAALALTPDMARLSRQHNNANILVLPADFVDLQMVPKMVKVWLETEYEGGRHQRRLDKITKYEEDHSK</sequence>